<comment type="caution">
    <text evidence="1">The sequence shown here is derived from an EMBL/GenBank/DDBJ whole genome shotgun (WGS) entry which is preliminary data.</text>
</comment>
<dbReference type="EMBL" id="BART01030520">
    <property type="protein sequence ID" value="GAH17640.1"/>
    <property type="molecule type" value="Genomic_DNA"/>
</dbReference>
<gene>
    <name evidence="1" type="ORF">S01H4_53260</name>
</gene>
<feature type="non-terminal residue" evidence="1">
    <location>
        <position position="1"/>
    </location>
</feature>
<dbReference type="AlphaFoldDB" id="X1EBA2"/>
<name>X1EBA2_9ZZZZ</name>
<evidence type="ECO:0000313" key="1">
    <source>
        <dbReference type="EMBL" id="GAH17640.1"/>
    </source>
</evidence>
<reference evidence="1" key="1">
    <citation type="journal article" date="2014" name="Front. Microbiol.">
        <title>High frequency of phylogenetically diverse reductive dehalogenase-homologous genes in deep subseafloor sedimentary metagenomes.</title>
        <authorList>
            <person name="Kawai M."/>
            <person name="Futagami T."/>
            <person name="Toyoda A."/>
            <person name="Takaki Y."/>
            <person name="Nishi S."/>
            <person name="Hori S."/>
            <person name="Arai W."/>
            <person name="Tsubouchi T."/>
            <person name="Morono Y."/>
            <person name="Uchiyama I."/>
            <person name="Ito T."/>
            <person name="Fujiyama A."/>
            <person name="Inagaki F."/>
            <person name="Takami H."/>
        </authorList>
    </citation>
    <scope>NUCLEOTIDE SEQUENCE</scope>
    <source>
        <strain evidence="1">Expedition CK06-06</strain>
    </source>
</reference>
<protein>
    <submittedName>
        <fullName evidence="1">Uncharacterized protein</fullName>
    </submittedName>
</protein>
<proteinExistence type="predicted"/>
<sequence length="65" mass="6552">CAGVFCNLNFDSNEILGSAIVNSDCTISMGGISESGDWSASGSVATDGSPKTRVAAIDVNQVVGR</sequence>
<organism evidence="1">
    <name type="scientific">marine sediment metagenome</name>
    <dbReference type="NCBI Taxonomy" id="412755"/>
    <lineage>
        <taxon>unclassified sequences</taxon>
        <taxon>metagenomes</taxon>
        <taxon>ecological metagenomes</taxon>
    </lineage>
</organism>
<accession>X1EBA2</accession>